<proteinExistence type="predicted"/>
<keyword evidence="2" id="KW-1185">Reference proteome</keyword>
<dbReference type="RefSeq" id="WP_166273312.1">
    <property type="nucleotide sequence ID" value="NZ_JAAFGS010000002.1"/>
</dbReference>
<accession>A0ABX0F5U5</accession>
<reference evidence="1 2" key="1">
    <citation type="submission" date="2020-01" db="EMBL/GenBank/DDBJ databases">
        <title>Polyphasic characterisation and genomic insights into a novel alkali tolerant bacterium VR-M41.</title>
        <authorList>
            <person name="Vemuluri V.R."/>
        </authorList>
    </citation>
    <scope>NUCLEOTIDE SEQUENCE [LARGE SCALE GENOMIC DNA]</scope>
    <source>
        <strain evidence="1 2">VR-M41</strain>
    </source>
</reference>
<comment type="caution">
    <text evidence="1">The sequence shown here is derived from an EMBL/GenBank/DDBJ whole genome shotgun (WGS) entry which is preliminary data.</text>
</comment>
<dbReference type="InterPro" id="IPR023983">
    <property type="entry name" value="DNA_S_mod_dnd_assoc_4"/>
</dbReference>
<organism evidence="1 2">
    <name type="scientific">Saccharibacillus alkalitolerans</name>
    <dbReference type="NCBI Taxonomy" id="2705290"/>
    <lineage>
        <taxon>Bacteria</taxon>
        <taxon>Bacillati</taxon>
        <taxon>Bacillota</taxon>
        <taxon>Bacilli</taxon>
        <taxon>Bacillales</taxon>
        <taxon>Paenibacillaceae</taxon>
        <taxon>Saccharibacillus</taxon>
    </lineage>
</organism>
<dbReference type="NCBIfam" id="TIGR04062">
    <property type="entry name" value="dnd_assoc_4"/>
    <property type="match status" value="1"/>
</dbReference>
<gene>
    <name evidence="1" type="ORF">GYN08_06640</name>
</gene>
<sequence length="153" mass="17978">MVTRRRIRRPKEQELLYKKLVDEEEFGVFSTYKDAFMLAGAVGFMEKKRIEFTSQAEGMPWSVFNLETDEPFIDAIALIETEDLSLFNQDDEAFDKKMKIFEEYAAGGIEIIYEKIMVHPKQSLNNFFEYIMSMEDDLTDKERNLKGIADILF</sequence>
<protein>
    <submittedName>
        <fullName evidence="1">DNA phosphorothioation-associated protein 4</fullName>
    </submittedName>
</protein>
<name>A0ABX0F5U5_9BACL</name>
<dbReference type="Proteomes" id="UP000800303">
    <property type="component" value="Unassembled WGS sequence"/>
</dbReference>
<dbReference type="EMBL" id="JAAFGS010000002">
    <property type="protein sequence ID" value="NGZ74988.1"/>
    <property type="molecule type" value="Genomic_DNA"/>
</dbReference>
<evidence type="ECO:0000313" key="1">
    <source>
        <dbReference type="EMBL" id="NGZ74988.1"/>
    </source>
</evidence>
<evidence type="ECO:0000313" key="2">
    <source>
        <dbReference type="Proteomes" id="UP000800303"/>
    </source>
</evidence>